<name>A0A075AEM3_OPIVI</name>
<sequence>MSLIDPPELLCWLSPSSTNCSQDCGDRYSRSADLPSSFNNRLRLSSNGAFGSASTEIAVQSRFEKALPYV</sequence>
<organism evidence="1 2">
    <name type="scientific">Opisthorchis viverrini</name>
    <name type="common">Southeast Asian liver fluke</name>
    <dbReference type="NCBI Taxonomy" id="6198"/>
    <lineage>
        <taxon>Eukaryota</taxon>
        <taxon>Metazoa</taxon>
        <taxon>Spiralia</taxon>
        <taxon>Lophotrochozoa</taxon>
        <taxon>Platyhelminthes</taxon>
        <taxon>Trematoda</taxon>
        <taxon>Digenea</taxon>
        <taxon>Opisthorchiida</taxon>
        <taxon>Opisthorchiata</taxon>
        <taxon>Opisthorchiidae</taxon>
        <taxon>Opisthorchis</taxon>
    </lineage>
</organism>
<dbReference type="EMBL" id="KL596737">
    <property type="protein sequence ID" value="KER26864.1"/>
    <property type="molecule type" value="Genomic_DNA"/>
</dbReference>
<proteinExistence type="predicted"/>
<dbReference type="GeneID" id="20320177"/>
<accession>A0A075AEM3</accession>
<reference evidence="1 2" key="1">
    <citation type="submission" date="2013-11" db="EMBL/GenBank/DDBJ databases">
        <title>Opisthorchis viverrini - life in the bile duct.</title>
        <authorList>
            <person name="Young N.D."/>
            <person name="Nagarajan N."/>
            <person name="Lin S.J."/>
            <person name="Korhonen P.K."/>
            <person name="Jex A.R."/>
            <person name="Hall R.S."/>
            <person name="Safavi-Hemami H."/>
            <person name="Kaewkong W."/>
            <person name="Bertrand D."/>
            <person name="Gao S."/>
            <person name="Seet Q."/>
            <person name="Wongkham S."/>
            <person name="Teh B.T."/>
            <person name="Wongkham C."/>
            <person name="Intapan P.M."/>
            <person name="Maleewong W."/>
            <person name="Yang X."/>
            <person name="Hu M."/>
            <person name="Wang Z."/>
            <person name="Hofmann A."/>
            <person name="Sternberg P.W."/>
            <person name="Tan P."/>
            <person name="Wang J."/>
            <person name="Gasser R.B."/>
        </authorList>
    </citation>
    <scope>NUCLEOTIDE SEQUENCE [LARGE SCALE GENOMIC DNA]</scope>
</reference>
<protein>
    <submittedName>
        <fullName evidence="1">Uncharacterized protein</fullName>
    </submittedName>
</protein>
<dbReference type="AlphaFoldDB" id="A0A075AEM3"/>
<dbReference type="Proteomes" id="UP000054324">
    <property type="component" value="Unassembled WGS sequence"/>
</dbReference>
<dbReference type="CTD" id="20320177"/>
<dbReference type="KEGG" id="ovi:T265_05995"/>
<keyword evidence="2" id="KW-1185">Reference proteome</keyword>
<gene>
    <name evidence="1" type="ORF">T265_05995</name>
</gene>
<evidence type="ECO:0000313" key="2">
    <source>
        <dbReference type="Proteomes" id="UP000054324"/>
    </source>
</evidence>
<evidence type="ECO:0000313" key="1">
    <source>
        <dbReference type="EMBL" id="KER26864.1"/>
    </source>
</evidence>
<dbReference type="RefSeq" id="XP_009169411.1">
    <property type="nucleotide sequence ID" value="XM_009171147.1"/>
</dbReference>